<dbReference type="PANTHER" id="PTHR33053:SF9">
    <property type="entry name" value="AGAP000105-PA"/>
    <property type="match status" value="1"/>
</dbReference>
<dbReference type="EnsemblMetazoa" id="XM_008181412.1">
    <property type="protein sequence ID" value="XP_008179634.1"/>
    <property type="gene ID" value="LOC103308291"/>
</dbReference>
<dbReference type="RefSeq" id="XP_008179634.1">
    <property type="nucleotide sequence ID" value="XM_008181412.1"/>
</dbReference>
<evidence type="ECO:0000313" key="1">
    <source>
        <dbReference type="EnsemblMetazoa" id="XP_008179634.1"/>
    </source>
</evidence>
<reference evidence="2" key="1">
    <citation type="submission" date="2010-06" db="EMBL/GenBank/DDBJ databases">
        <authorList>
            <person name="Jiang H."/>
            <person name="Abraham K."/>
            <person name="Ali S."/>
            <person name="Alsbrooks S.L."/>
            <person name="Anim B.N."/>
            <person name="Anosike U.S."/>
            <person name="Attaway T."/>
            <person name="Bandaranaike D.P."/>
            <person name="Battles P.K."/>
            <person name="Bell S.N."/>
            <person name="Bell A.V."/>
            <person name="Beltran B."/>
            <person name="Bickham C."/>
            <person name="Bustamante Y."/>
            <person name="Caleb T."/>
            <person name="Canada A."/>
            <person name="Cardenas V."/>
            <person name="Carter K."/>
            <person name="Chacko J."/>
            <person name="Chandrabose M.N."/>
            <person name="Chavez D."/>
            <person name="Chavez A."/>
            <person name="Chen L."/>
            <person name="Chu H.-S."/>
            <person name="Claassen K.J."/>
            <person name="Cockrell R."/>
            <person name="Collins M."/>
            <person name="Cooper J.A."/>
            <person name="Cree A."/>
            <person name="Curry S.M."/>
            <person name="Da Y."/>
            <person name="Dao M.D."/>
            <person name="Das B."/>
            <person name="Davila M.-L."/>
            <person name="Davy-Carroll L."/>
            <person name="Denson S."/>
            <person name="Dinh H."/>
            <person name="Ebong V.E."/>
            <person name="Edwards J.R."/>
            <person name="Egan A."/>
            <person name="El-Daye J."/>
            <person name="Escobedo L."/>
            <person name="Fernandez S."/>
            <person name="Fernando P.R."/>
            <person name="Flagg N."/>
            <person name="Forbes L.D."/>
            <person name="Fowler R.G."/>
            <person name="Fu Q."/>
            <person name="Gabisi R.A."/>
            <person name="Ganer J."/>
            <person name="Garbino Pronczuk A."/>
            <person name="Garcia R.M."/>
            <person name="Garner T."/>
            <person name="Garrett T.E."/>
            <person name="Gonzalez D.A."/>
            <person name="Hamid H."/>
            <person name="Hawkins E.S."/>
            <person name="Hirani K."/>
            <person name="Hogues M.E."/>
            <person name="Hollins B."/>
            <person name="Hsiao C.-H."/>
            <person name="Jabil R."/>
            <person name="James M.L."/>
            <person name="Jhangiani S.N."/>
            <person name="Johnson B."/>
            <person name="Johnson Q."/>
            <person name="Joshi V."/>
            <person name="Kalu J.B."/>
            <person name="Kam C."/>
            <person name="Kashfia A."/>
            <person name="Keebler J."/>
            <person name="Kisamo H."/>
            <person name="Kovar C.L."/>
            <person name="Lago L.A."/>
            <person name="Lai C.-Y."/>
            <person name="Laidlaw J."/>
            <person name="Lara F."/>
            <person name="Le T.-K."/>
            <person name="Lee S.L."/>
            <person name="Legall F.H."/>
            <person name="Lemon S.J."/>
            <person name="Lewis L.R."/>
            <person name="Li B."/>
            <person name="Liu Y."/>
            <person name="Liu Y.-S."/>
            <person name="Lopez J."/>
            <person name="Lozado R.J."/>
            <person name="Lu J."/>
            <person name="Madu R.C."/>
            <person name="Maheshwari M."/>
            <person name="Maheshwari R."/>
            <person name="Malloy K."/>
            <person name="Martinez E."/>
            <person name="Mathew T."/>
            <person name="Mercado I.C."/>
            <person name="Mercado C."/>
            <person name="Meyer B."/>
            <person name="Montgomery K."/>
            <person name="Morgan M.B."/>
            <person name="Munidasa M."/>
            <person name="Nazareth L.V."/>
            <person name="Nelson J."/>
            <person name="Ng B.M."/>
            <person name="Nguyen N.B."/>
            <person name="Nguyen P.Q."/>
            <person name="Nguyen T."/>
            <person name="Obregon M."/>
            <person name="Okwuonu G.O."/>
            <person name="Onwere C.G."/>
            <person name="Orozco G."/>
            <person name="Parra A."/>
            <person name="Patel S."/>
            <person name="Patil S."/>
            <person name="Perez A."/>
            <person name="Perez Y."/>
            <person name="Pham C."/>
            <person name="Primus E.L."/>
            <person name="Pu L.-L."/>
            <person name="Puazo M."/>
            <person name="Qin X."/>
            <person name="Quiroz J.B."/>
            <person name="Reese J."/>
            <person name="Richards S."/>
            <person name="Rives C.M."/>
            <person name="Robberts R."/>
            <person name="Ruiz S.J."/>
            <person name="Ruiz M.J."/>
            <person name="Santibanez J."/>
            <person name="Schneider B.W."/>
            <person name="Sisson I."/>
            <person name="Smith M."/>
            <person name="Sodergren E."/>
            <person name="Song X.-Z."/>
            <person name="Song B.B."/>
            <person name="Summersgill H."/>
            <person name="Thelus R."/>
            <person name="Thornton R.D."/>
            <person name="Trejos Z.Y."/>
            <person name="Usmani K."/>
            <person name="Vattathil S."/>
            <person name="Villasana D."/>
            <person name="Walker D.L."/>
            <person name="Wang S."/>
            <person name="Wang K."/>
            <person name="White C.S."/>
            <person name="Williams A.C."/>
            <person name="Williamson J."/>
            <person name="Wilson K."/>
            <person name="Woghiren I.O."/>
            <person name="Woodworth J.R."/>
            <person name="Worley K.C."/>
            <person name="Wright R.A."/>
            <person name="Wu W."/>
            <person name="Young L."/>
            <person name="Zhang L."/>
            <person name="Zhang J."/>
            <person name="Zhu Y."/>
            <person name="Muzny D.M."/>
            <person name="Weinstock G."/>
            <person name="Gibbs R.A."/>
        </authorList>
    </citation>
    <scope>NUCLEOTIDE SEQUENCE [LARGE SCALE GENOMIC DNA]</scope>
    <source>
        <strain evidence="2">LSR1</strain>
    </source>
</reference>
<dbReference type="AlphaFoldDB" id="A0A8R1X165"/>
<proteinExistence type="predicted"/>
<protein>
    <submittedName>
        <fullName evidence="1">Uncharacterized protein</fullName>
    </submittedName>
</protein>
<keyword evidence="2" id="KW-1185">Reference proteome</keyword>
<dbReference type="GeneID" id="103308291"/>
<sequence>MNETQCLTTINPGLYYHFGLRLAILDHFKFISTNNIDVIKIVIGIDGLPISKSSASQLWPILGYIRPFKNSVFPIGIYWGHEKPDDSNLYLKQFCVEAKELLTNGVNINGVIFKVIIDGFSLDAPAKSYVLKVKGHSEL</sequence>
<evidence type="ECO:0000313" key="2">
    <source>
        <dbReference type="Proteomes" id="UP000007819"/>
    </source>
</evidence>
<dbReference type="KEGG" id="api:103308291"/>
<accession>A0A8R1X165</accession>
<dbReference type="Proteomes" id="UP000007819">
    <property type="component" value="Unassembled WGS sequence"/>
</dbReference>
<organism evidence="1 2">
    <name type="scientific">Acyrthosiphon pisum</name>
    <name type="common">Pea aphid</name>
    <dbReference type="NCBI Taxonomy" id="7029"/>
    <lineage>
        <taxon>Eukaryota</taxon>
        <taxon>Metazoa</taxon>
        <taxon>Ecdysozoa</taxon>
        <taxon>Arthropoda</taxon>
        <taxon>Hexapoda</taxon>
        <taxon>Insecta</taxon>
        <taxon>Pterygota</taxon>
        <taxon>Neoptera</taxon>
        <taxon>Paraneoptera</taxon>
        <taxon>Hemiptera</taxon>
        <taxon>Sternorrhyncha</taxon>
        <taxon>Aphidomorpha</taxon>
        <taxon>Aphidoidea</taxon>
        <taxon>Aphididae</taxon>
        <taxon>Macrosiphini</taxon>
        <taxon>Acyrthosiphon</taxon>
    </lineage>
</organism>
<name>A0A8R1X165_ACYPI</name>
<dbReference type="PANTHER" id="PTHR33053">
    <property type="entry name" value="PROTEIN, PUTATIVE-RELATED"/>
    <property type="match status" value="1"/>
</dbReference>
<dbReference type="OrthoDB" id="6622109at2759"/>
<reference evidence="1" key="2">
    <citation type="submission" date="2022-06" db="UniProtKB">
        <authorList>
            <consortium name="EnsemblMetazoa"/>
        </authorList>
    </citation>
    <scope>IDENTIFICATION</scope>
</reference>